<evidence type="ECO:0000256" key="3">
    <source>
        <dbReference type="ARBA" id="ARBA00022630"/>
    </source>
</evidence>
<dbReference type="InterPro" id="IPR006076">
    <property type="entry name" value="FAD-dep_OxRdtase"/>
</dbReference>
<dbReference type="OrthoDB" id="538125at2759"/>
<evidence type="ECO:0000313" key="8">
    <source>
        <dbReference type="EMBL" id="GAX75043.1"/>
    </source>
</evidence>
<dbReference type="InterPro" id="IPR036188">
    <property type="entry name" value="FAD/NAD-bd_sf"/>
</dbReference>
<evidence type="ECO:0000256" key="1">
    <source>
        <dbReference type="ARBA" id="ARBA00001974"/>
    </source>
</evidence>
<dbReference type="Gene3D" id="3.30.9.10">
    <property type="entry name" value="D-Amino Acid Oxidase, subunit A, domain 2"/>
    <property type="match status" value="1"/>
</dbReference>
<dbReference type="GO" id="GO:0008115">
    <property type="term" value="F:sarcosine oxidase activity"/>
    <property type="evidence" value="ECO:0007669"/>
    <property type="project" value="TreeGrafter"/>
</dbReference>
<comment type="similarity">
    <text evidence="2">Belongs to the MSOX/MTOX family.</text>
</comment>
<keyword evidence="5" id="KW-0560">Oxidoreductase</keyword>
<dbReference type="AlphaFoldDB" id="A0A250WW20"/>
<sequence>MATVGFSRNTSTIERRVVDVVVIGEGALAAGAAYSLSRRGKKVALISSFGVLTKSPSSPKMNHPLLLPGTNSIVTSLCNEAGTYWAGLNSQMTGNQKLLHGRPTLEVSHVGGSDKRAQERVMEQLSLMQEACQEAGVKLGMMKGSNLVAVVPMLRQNPEIGQIMGLIQPGGGILDASVASEFLTTLASRAGVLVRDRLVLAGWKDHGDHFTVRAHAAPTSLQRAASASSSIPLMTPASGALLGRSQADDHVTVSVFEAEQLLLAPDETCWPLESLQLFGVELEGMQMNERHSATCSTSSELNHAPIIRYWGSNSDAQAWSFLLCSGNGEETRSSVKLSVVPKSPTNPGSATAWDWQPEPKATLLGHNLSLAASFVRGLPDSREYVRNGASSLEQQHQVGTTCTANPCLATPDGLPLLGFHPGFEAGRVVVACCASGISAKTTEYVATLASSSSAAAAASREHGLPSAQQSQCTKSASSEEAERLNYAAESWLRHSQEGKSAGQLDPDRETWQAAITSSLLLGSNTNAGQDEETVSKRIFPLGDGFQLSPLLAKAAADLLVEGRTHMDIPAEALSLTRPGLECMNSMQQEGGGSSSETRREGEAVASSAHARMRSVDRWSELDQLQDGSVYRYRNKEDLEREADEREDQRRAKAG</sequence>
<evidence type="ECO:0000256" key="2">
    <source>
        <dbReference type="ARBA" id="ARBA00010989"/>
    </source>
</evidence>
<feature type="compositionally biased region" description="Polar residues" evidence="6">
    <location>
        <begin position="466"/>
        <end position="478"/>
    </location>
</feature>
<dbReference type="Gene3D" id="3.50.50.60">
    <property type="entry name" value="FAD/NAD(P)-binding domain"/>
    <property type="match status" value="1"/>
</dbReference>
<dbReference type="PANTHER" id="PTHR10961:SF7">
    <property type="entry name" value="FAD DEPENDENT OXIDOREDUCTASE DOMAIN-CONTAINING PROTEIN"/>
    <property type="match status" value="1"/>
</dbReference>
<name>A0A250WW20_9CHLO</name>
<dbReference type="Pfam" id="PF01266">
    <property type="entry name" value="DAO"/>
    <property type="match status" value="1"/>
</dbReference>
<keyword evidence="9" id="KW-1185">Reference proteome</keyword>
<dbReference type="EMBL" id="BEGY01000010">
    <property type="protein sequence ID" value="GAX75043.1"/>
    <property type="molecule type" value="Genomic_DNA"/>
</dbReference>
<feature type="compositionally biased region" description="Basic and acidic residues" evidence="6">
    <location>
        <begin position="633"/>
        <end position="654"/>
    </location>
</feature>
<dbReference type="PANTHER" id="PTHR10961">
    <property type="entry name" value="PEROXISOMAL SARCOSINE OXIDASE"/>
    <property type="match status" value="1"/>
</dbReference>
<organism evidence="8 9">
    <name type="scientific">Chlamydomonas eustigma</name>
    <dbReference type="NCBI Taxonomy" id="1157962"/>
    <lineage>
        <taxon>Eukaryota</taxon>
        <taxon>Viridiplantae</taxon>
        <taxon>Chlorophyta</taxon>
        <taxon>core chlorophytes</taxon>
        <taxon>Chlorophyceae</taxon>
        <taxon>CS clade</taxon>
        <taxon>Chlamydomonadales</taxon>
        <taxon>Chlamydomonadaceae</taxon>
        <taxon>Chlamydomonas</taxon>
    </lineage>
</organism>
<comment type="cofactor">
    <cofactor evidence="1">
        <name>FAD</name>
        <dbReference type="ChEBI" id="CHEBI:57692"/>
    </cofactor>
</comment>
<evidence type="ECO:0000313" key="9">
    <source>
        <dbReference type="Proteomes" id="UP000232323"/>
    </source>
</evidence>
<dbReference type="GO" id="GO:0050660">
    <property type="term" value="F:flavin adenine dinucleotide binding"/>
    <property type="evidence" value="ECO:0007669"/>
    <property type="project" value="InterPro"/>
</dbReference>
<feature type="domain" description="FAD dependent oxidoreductase" evidence="7">
    <location>
        <begin position="19"/>
        <end position="212"/>
    </location>
</feature>
<dbReference type="InterPro" id="IPR045170">
    <property type="entry name" value="MTOX"/>
</dbReference>
<keyword evidence="4" id="KW-0274">FAD</keyword>
<feature type="region of interest" description="Disordered" evidence="6">
    <location>
        <begin position="583"/>
        <end position="654"/>
    </location>
</feature>
<protein>
    <recommendedName>
        <fullName evidence="7">FAD dependent oxidoreductase domain-containing protein</fullName>
    </recommendedName>
</protein>
<evidence type="ECO:0000259" key="7">
    <source>
        <dbReference type="Pfam" id="PF01266"/>
    </source>
</evidence>
<comment type="caution">
    <text evidence="8">The sequence shown here is derived from an EMBL/GenBank/DDBJ whole genome shotgun (WGS) entry which is preliminary data.</text>
</comment>
<keyword evidence="3" id="KW-0285">Flavoprotein</keyword>
<dbReference type="STRING" id="1157962.A0A250WW20"/>
<accession>A0A250WW20</accession>
<reference evidence="8 9" key="1">
    <citation type="submission" date="2017-08" db="EMBL/GenBank/DDBJ databases">
        <title>Acidophilic green algal genome provides insights into adaptation to an acidic environment.</title>
        <authorList>
            <person name="Hirooka S."/>
            <person name="Hirose Y."/>
            <person name="Kanesaki Y."/>
            <person name="Higuchi S."/>
            <person name="Fujiwara T."/>
            <person name="Onuma R."/>
            <person name="Era A."/>
            <person name="Ohbayashi R."/>
            <person name="Uzuka A."/>
            <person name="Nozaki H."/>
            <person name="Yoshikawa H."/>
            <person name="Miyagishima S.Y."/>
        </authorList>
    </citation>
    <scope>NUCLEOTIDE SEQUENCE [LARGE SCALE GENOMIC DNA]</scope>
    <source>
        <strain evidence="8 9">NIES-2499</strain>
    </source>
</reference>
<proteinExistence type="inferred from homology"/>
<feature type="region of interest" description="Disordered" evidence="6">
    <location>
        <begin position="460"/>
        <end position="479"/>
    </location>
</feature>
<dbReference type="SUPFAM" id="SSF51905">
    <property type="entry name" value="FAD/NAD(P)-binding domain"/>
    <property type="match status" value="1"/>
</dbReference>
<evidence type="ECO:0000256" key="6">
    <source>
        <dbReference type="SAM" id="MobiDB-lite"/>
    </source>
</evidence>
<evidence type="ECO:0000256" key="5">
    <source>
        <dbReference type="ARBA" id="ARBA00023002"/>
    </source>
</evidence>
<gene>
    <name evidence="8" type="ORF">CEUSTIGMA_g2487.t1</name>
</gene>
<evidence type="ECO:0000256" key="4">
    <source>
        <dbReference type="ARBA" id="ARBA00022827"/>
    </source>
</evidence>
<dbReference type="Proteomes" id="UP000232323">
    <property type="component" value="Unassembled WGS sequence"/>
</dbReference>